<sequence>MVSLNYLSITRPYIIASSLPNDTPPSLPHSNSLPRTNNSTPPQFHQQEKLKRKQRQLSVAEIERAIGAGIFRENDTNRESEVNKHLFDSILANSVGKDEGSAEKKLRETGEWIIDQTERTSRSSESELEFYAYLLLETYKVTVCCTERPGDSLISLGDLFSLEEENDGDEDDDSETEKDHNHFETCKSKSPRRELRLGIDTGGFHESLLFS</sequence>
<feature type="compositionally biased region" description="Acidic residues" evidence="1">
    <location>
        <begin position="164"/>
        <end position="176"/>
    </location>
</feature>
<gene>
    <name evidence="2" type="ORF">FPE_LOCUS32890</name>
</gene>
<feature type="region of interest" description="Disordered" evidence="1">
    <location>
        <begin position="19"/>
        <end position="55"/>
    </location>
</feature>
<proteinExistence type="predicted"/>
<dbReference type="GO" id="GO:0010598">
    <property type="term" value="C:NAD(P)H dehydrogenase complex (plastoquinone)"/>
    <property type="evidence" value="ECO:0007669"/>
    <property type="project" value="InterPro"/>
</dbReference>
<evidence type="ECO:0000313" key="2">
    <source>
        <dbReference type="EMBL" id="CAI9785460.1"/>
    </source>
</evidence>
<feature type="compositionally biased region" description="Polar residues" evidence="1">
    <location>
        <begin position="28"/>
        <end position="45"/>
    </location>
</feature>
<protein>
    <submittedName>
        <fullName evidence="2">Uncharacterized protein</fullName>
    </submittedName>
</protein>
<evidence type="ECO:0000256" key="1">
    <source>
        <dbReference type="SAM" id="MobiDB-lite"/>
    </source>
</evidence>
<keyword evidence="3" id="KW-1185">Reference proteome</keyword>
<dbReference type="InterPro" id="IPR038931">
    <property type="entry name" value="CRR3"/>
</dbReference>
<dbReference type="GO" id="GO:0009773">
    <property type="term" value="P:photosynthetic electron transport in photosystem I"/>
    <property type="evidence" value="ECO:0007669"/>
    <property type="project" value="InterPro"/>
</dbReference>
<dbReference type="AlphaFoldDB" id="A0AAD2AHH8"/>
<dbReference type="Proteomes" id="UP000834106">
    <property type="component" value="Chromosome 21"/>
</dbReference>
<dbReference type="PANTHER" id="PTHR36340:SF1">
    <property type="entry name" value="NAD(P)H DEHYDROGENASE SUBUNIT CRR3, CHLOROPLASTIC-RELATED"/>
    <property type="match status" value="1"/>
</dbReference>
<organism evidence="2 3">
    <name type="scientific">Fraxinus pennsylvanica</name>
    <dbReference type="NCBI Taxonomy" id="56036"/>
    <lineage>
        <taxon>Eukaryota</taxon>
        <taxon>Viridiplantae</taxon>
        <taxon>Streptophyta</taxon>
        <taxon>Embryophyta</taxon>
        <taxon>Tracheophyta</taxon>
        <taxon>Spermatophyta</taxon>
        <taxon>Magnoliopsida</taxon>
        <taxon>eudicotyledons</taxon>
        <taxon>Gunneridae</taxon>
        <taxon>Pentapetalae</taxon>
        <taxon>asterids</taxon>
        <taxon>lamiids</taxon>
        <taxon>Lamiales</taxon>
        <taxon>Oleaceae</taxon>
        <taxon>Oleeae</taxon>
        <taxon>Fraxinus</taxon>
    </lineage>
</organism>
<dbReference type="EMBL" id="OU503056">
    <property type="protein sequence ID" value="CAI9785460.1"/>
    <property type="molecule type" value="Genomic_DNA"/>
</dbReference>
<name>A0AAD2AHH8_9LAMI</name>
<feature type="compositionally biased region" description="Basic and acidic residues" evidence="1">
    <location>
        <begin position="177"/>
        <end position="191"/>
    </location>
</feature>
<accession>A0AAD2AHH8</accession>
<feature type="region of interest" description="Disordered" evidence="1">
    <location>
        <begin position="164"/>
        <end position="191"/>
    </location>
</feature>
<reference evidence="2" key="1">
    <citation type="submission" date="2023-05" db="EMBL/GenBank/DDBJ databases">
        <authorList>
            <person name="Huff M."/>
        </authorList>
    </citation>
    <scope>NUCLEOTIDE SEQUENCE</scope>
</reference>
<dbReference type="GO" id="GO:0009535">
    <property type="term" value="C:chloroplast thylakoid membrane"/>
    <property type="evidence" value="ECO:0007669"/>
    <property type="project" value="InterPro"/>
</dbReference>
<dbReference type="PANTHER" id="PTHR36340">
    <property type="entry name" value="NAD(P)H DEHYDROGENASE SUBUNIT CRR3, CHLOROPLASTIC-RELATED"/>
    <property type="match status" value="1"/>
</dbReference>
<evidence type="ECO:0000313" key="3">
    <source>
        <dbReference type="Proteomes" id="UP000834106"/>
    </source>
</evidence>